<evidence type="ECO:0000256" key="9">
    <source>
        <dbReference type="ARBA" id="ARBA00023054"/>
    </source>
</evidence>
<evidence type="ECO:0000256" key="11">
    <source>
        <dbReference type="ARBA" id="ARBA00034776"/>
    </source>
</evidence>
<keyword evidence="6" id="KW-0597">Phosphoprotein</keyword>
<evidence type="ECO:0000256" key="6">
    <source>
        <dbReference type="ARBA" id="ARBA00022553"/>
    </source>
</evidence>
<dbReference type="EMBL" id="NDIQ01000022">
    <property type="protein sequence ID" value="PRT55916.1"/>
    <property type="molecule type" value="Genomic_DNA"/>
</dbReference>
<evidence type="ECO:0000256" key="2">
    <source>
        <dbReference type="ARBA" id="ARBA00004529"/>
    </source>
</evidence>
<evidence type="ECO:0000256" key="3">
    <source>
        <dbReference type="ARBA" id="ARBA00004657"/>
    </source>
</evidence>
<dbReference type="GeneID" id="36517284"/>
<evidence type="ECO:0000256" key="4">
    <source>
        <dbReference type="ARBA" id="ARBA00022490"/>
    </source>
</evidence>
<dbReference type="STRING" id="45607.A0A2T0FLQ5"/>
<dbReference type="GO" id="GO:0005869">
    <property type="term" value="C:dynactin complex"/>
    <property type="evidence" value="ECO:0007669"/>
    <property type="project" value="InterPro"/>
</dbReference>
<dbReference type="Proteomes" id="UP000238350">
    <property type="component" value="Unassembled WGS sequence"/>
</dbReference>
<evidence type="ECO:0000256" key="7">
    <source>
        <dbReference type="ARBA" id="ARBA00022843"/>
    </source>
</evidence>
<evidence type="ECO:0000256" key="12">
    <source>
        <dbReference type="ARBA" id="ARBA00034864"/>
    </source>
</evidence>
<keyword evidence="10" id="KW-0206">Cytoskeleton</keyword>
<keyword evidence="7" id="KW-0832">Ubl conjugation</keyword>
<dbReference type="GO" id="GO:0001725">
    <property type="term" value="C:stress fiber"/>
    <property type="evidence" value="ECO:0007669"/>
    <property type="project" value="UniProtKB-SubCell"/>
</dbReference>
<gene>
    <name evidence="14" type="ORF">B9G98_03536</name>
</gene>
<comment type="subcellular location">
    <subcellularLocation>
        <location evidence="1">Cytoplasm</location>
        <location evidence="1">Cytoskeleton</location>
        <location evidence="1">Microtubule organizing center</location>
        <location evidence="1">Centrosome</location>
    </subcellularLocation>
    <subcellularLocation>
        <location evidence="2">Cytoplasm</location>
        <location evidence="2">Cytoskeleton</location>
        <location evidence="2">Stress fiber</location>
    </subcellularLocation>
    <subcellularLocation>
        <location evidence="3">Cytoplasm</location>
        <location evidence="3">Myofibril</location>
    </subcellularLocation>
</comment>
<dbReference type="PANTHER" id="PTHR13034:SF2">
    <property type="entry name" value="DYNACTIN SUBUNIT 4"/>
    <property type="match status" value="1"/>
</dbReference>
<reference evidence="14 15" key="1">
    <citation type="submission" date="2017-04" db="EMBL/GenBank/DDBJ databases">
        <title>Genome sequencing of [Candida] sorbophila.</title>
        <authorList>
            <person name="Ahn J.O."/>
        </authorList>
    </citation>
    <scope>NUCLEOTIDE SEQUENCE [LARGE SCALE GENOMIC DNA]</scope>
    <source>
        <strain evidence="14 15">DS02</strain>
    </source>
</reference>
<evidence type="ECO:0000256" key="1">
    <source>
        <dbReference type="ARBA" id="ARBA00004300"/>
    </source>
</evidence>
<keyword evidence="9" id="KW-0175">Coiled coil</keyword>
<keyword evidence="4" id="KW-0963">Cytoplasm</keyword>
<dbReference type="OrthoDB" id="283815at2759"/>
<keyword evidence="8" id="KW-0007">Acetylation</keyword>
<accession>A0A2T0FLQ5</accession>
<evidence type="ECO:0000313" key="15">
    <source>
        <dbReference type="Proteomes" id="UP000238350"/>
    </source>
</evidence>
<protein>
    <recommendedName>
        <fullName evidence="12">Dynactin subunit 4</fullName>
    </recommendedName>
</protein>
<dbReference type="InterPro" id="IPR008603">
    <property type="entry name" value="DCTN4"/>
</dbReference>
<evidence type="ECO:0000256" key="5">
    <source>
        <dbReference type="ARBA" id="ARBA00022499"/>
    </source>
</evidence>
<dbReference type="PANTHER" id="PTHR13034">
    <property type="entry name" value="DYNACTIN P62 SUBUNIT"/>
    <property type="match status" value="1"/>
</dbReference>
<name>A0A2T0FLQ5_9ASCO</name>
<dbReference type="RefSeq" id="XP_024665861.1">
    <property type="nucleotide sequence ID" value="XM_024810093.1"/>
</dbReference>
<evidence type="ECO:0000256" key="8">
    <source>
        <dbReference type="ARBA" id="ARBA00022990"/>
    </source>
</evidence>
<comment type="caution">
    <text evidence="14">The sequence shown here is derived from an EMBL/GenBank/DDBJ whole genome shotgun (WGS) entry which is preliminary data.</text>
</comment>
<comment type="similarity">
    <text evidence="11">Belongs to the dynactin subunit 4 family.</text>
</comment>
<proteinExistence type="inferred from homology"/>
<keyword evidence="5" id="KW-1017">Isopeptide bond</keyword>
<comment type="subunit">
    <text evidence="13">Subunit of dynactin, a multiprotein complex part of a tripartite complex with dynein and a adapter, such as BICDL1, BICD2 or HOOK3. The dynactin complex is built around ACTR1A/ACTB filament and consists of an actin-related filament composed of a shoulder domain, a pointed end and a barbed end. Its length is defined by its flexible shoulder domain. The soulder is composed of 2 DCTN1 subunits, 4 DCTN2 and 2 DCTN3. The 4 DCNT2 (via N-terminus) bind the ACTR1A filament and act as molecular rulers to determine the length. The pointed end is important for binding dynein-dynactin cargo adapters. Consists of 4 subunits: ACTR10, DCNT4, DCTN5 and DCTN6. The barbed end is composed of a CAPZA1:CAPZB heterodimers, which binds ACTR1A/ACTB filament and dynactin and stabilizes dynactin. Interacts with ATP7B, but not ATP7A, in a copper-dependent manner. Interacts with ANK2; this interaction is required for localization at costameres. Interacts with N4BP2L1.</text>
</comment>
<dbReference type="Pfam" id="PF05502">
    <property type="entry name" value="Dynactin_p62"/>
    <property type="match status" value="1"/>
</dbReference>
<organism evidence="14 15">
    <name type="scientific">Wickerhamiella sorbophila</name>
    <dbReference type="NCBI Taxonomy" id="45607"/>
    <lineage>
        <taxon>Eukaryota</taxon>
        <taxon>Fungi</taxon>
        <taxon>Dikarya</taxon>
        <taxon>Ascomycota</taxon>
        <taxon>Saccharomycotina</taxon>
        <taxon>Dipodascomycetes</taxon>
        <taxon>Dipodascales</taxon>
        <taxon>Trichomonascaceae</taxon>
        <taxon>Wickerhamiella</taxon>
    </lineage>
</organism>
<evidence type="ECO:0000313" key="14">
    <source>
        <dbReference type="EMBL" id="PRT55916.1"/>
    </source>
</evidence>
<evidence type="ECO:0000256" key="13">
    <source>
        <dbReference type="ARBA" id="ARBA00093507"/>
    </source>
</evidence>
<keyword evidence="15" id="KW-1185">Reference proteome</keyword>
<sequence length="331" mass="37001">MKWRVKYFCTCRETRNSEVPETLEDPRCFHELNYLYFCEDCAAIRCNYCVDKEVKAIFCPSCLFETTQTSAVASGNVCLRNCLRCPDCLANLIVSSVDLGYSARCAVCAYHVELAKGRPLAAQAEDVAESERIEGLKNAFVNGSEIELKLRDPVKLPLRVPLRARYSKFCKYCRNQVADHDPQPASAKVINAVMARSMVPEIKVLTGTDQPRMVVSNPTPLELQVTLASKSGIRFAVTQLTLKPGSGKRDDLSLIRGVPECLIGRETTASRQVFMEGSRKRQTGVEQGINWALIDLEVPKDTTQFNVQVSVKFIAGNETMSLTLWLLCRNE</sequence>
<dbReference type="AlphaFoldDB" id="A0A2T0FLQ5"/>
<evidence type="ECO:0000256" key="10">
    <source>
        <dbReference type="ARBA" id="ARBA00023212"/>
    </source>
</evidence>